<reference evidence="1" key="1">
    <citation type="submission" date="2020-11" db="EMBL/GenBank/DDBJ databases">
        <authorList>
            <consortium name="DOE Joint Genome Institute"/>
            <person name="Ahrendt S."/>
            <person name="Riley R."/>
            <person name="Andreopoulos W."/>
            <person name="LaButti K."/>
            <person name="Pangilinan J."/>
            <person name="Ruiz-duenas F.J."/>
            <person name="Barrasa J.M."/>
            <person name="Sanchez-Garcia M."/>
            <person name="Camarero S."/>
            <person name="Miyauchi S."/>
            <person name="Serrano A."/>
            <person name="Linde D."/>
            <person name="Babiker R."/>
            <person name="Drula E."/>
            <person name="Ayuso-Fernandez I."/>
            <person name="Pacheco R."/>
            <person name="Padilla G."/>
            <person name="Ferreira P."/>
            <person name="Barriuso J."/>
            <person name="Kellner H."/>
            <person name="Castanera R."/>
            <person name="Alfaro M."/>
            <person name="Ramirez L."/>
            <person name="Pisabarro A.G."/>
            <person name="Kuo A."/>
            <person name="Tritt A."/>
            <person name="Lipzen A."/>
            <person name="He G."/>
            <person name="Yan M."/>
            <person name="Ng V."/>
            <person name="Cullen D."/>
            <person name="Martin F."/>
            <person name="Rosso M.-N."/>
            <person name="Henrissat B."/>
            <person name="Hibbett D."/>
            <person name="Martinez A.T."/>
            <person name="Grigoriev I.V."/>
        </authorList>
    </citation>
    <scope>NUCLEOTIDE SEQUENCE</scope>
    <source>
        <strain evidence="1">AH 44721</strain>
    </source>
</reference>
<evidence type="ECO:0000313" key="1">
    <source>
        <dbReference type="EMBL" id="KAF8874525.1"/>
    </source>
</evidence>
<comment type="caution">
    <text evidence="1">The sequence shown here is derived from an EMBL/GenBank/DDBJ whole genome shotgun (WGS) entry which is preliminary data.</text>
</comment>
<sequence>MALFHFHHLGQNQPSRQCVLSKLQSTLRFVHKRKILWPVEESIATNLPPNEYLKMLLGPIPQIFNQLHSPKALKAPMEYVPIAFGQSIYGATFKAEDFQKRNCSAPIIISLLDDIFDSNGNVSSCVKYALSKALEYNSSVPSIIVSNFKDLAVFSPPSWNRLEPVFERVSTTQPPLALRVISTAYLLEALPVGIYIDLPSPDLEFDEDLILPQGPPQDPNQPLLADDQVFVTCCRHSDFDLATLVRDRARALQFFRWHKHVQQRYSRPVAHPNDRLTGVTNEVGQIFVDVRPIYPFDASEIPAETAAHLKAVQRESSLMTAGIEESFKQSQKFTLKIQSVLAEGTERSICTVYRCQITSIDDNVVSSPSLCLKLFDDRFQQLENPNEDNDLDVARWFDRVVIAEMYALNEAFAYDKLRPAQGSVIPWFYGAHQFTLPDGTVLYGLLIEYIEGWELASDFTRELSPGRQIKLIQSCRHAVRVLDVGDVSQRDWHDGQILLYTNPTTKLDHAVLIDFASTTQTWQPEELNYISNYFGLFQVLRGVTGDPGFDRELVMKHYGEPDDWDPVRAYMPIQPGGRETRVVKARDMFPYILSA</sequence>
<evidence type="ECO:0000313" key="2">
    <source>
        <dbReference type="Proteomes" id="UP000724874"/>
    </source>
</evidence>
<gene>
    <name evidence="1" type="ORF">CPB84DRAFT_1853586</name>
</gene>
<evidence type="ECO:0008006" key="3">
    <source>
        <dbReference type="Google" id="ProtNLM"/>
    </source>
</evidence>
<dbReference type="AlphaFoldDB" id="A0A9P5N8I7"/>
<dbReference type="OrthoDB" id="3138711at2759"/>
<dbReference type="Proteomes" id="UP000724874">
    <property type="component" value="Unassembled WGS sequence"/>
</dbReference>
<protein>
    <recommendedName>
        <fullName evidence="3">Protein kinase domain-containing protein</fullName>
    </recommendedName>
</protein>
<dbReference type="EMBL" id="JADNYJ010000212">
    <property type="protein sequence ID" value="KAF8874525.1"/>
    <property type="molecule type" value="Genomic_DNA"/>
</dbReference>
<organism evidence="1 2">
    <name type="scientific">Gymnopilus junonius</name>
    <name type="common">Spectacular rustgill mushroom</name>
    <name type="synonym">Gymnopilus spectabilis subsp. junonius</name>
    <dbReference type="NCBI Taxonomy" id="109634"/>
    <lineage>
        <taxon>Eukaryota</taxon>
        <taxon>Fungi</taxon>
        <taxon>Dikarya</taxon>
        <taxon>Basidiomycota</taxon>
        <taxon>Agaricomycotina</taxon>
        <taxon>Agaricomycetes</taxon>
        <taxon>Agaricomycetidae</taxon>
        <taxon>Agaricales</taxon>
        <taxon>Agaricineae</taxon>
        <taxon>Hymenogastraceae</taxon>
        <taxon>Gymnopilus</taxon>
    </lineage>
</organism>
<accession>A0A9P5N8I7</accession>
<proteinExistence type="predicted"/>
<name>A0A9P5N8I7_GYMJU</name>
<keyword evidence="2" id="KW-1185">Reference proteome</keyword>